<gene>
    <name evidence="6" type="primary">NOCT</name>
    <name evidence="6" type="ORF">FJT64_023305</name>
</gene>
<dbReference type="InterPro" id="IPR050410">
    <property type="entry name" value="CCR4/nocturin_mRNA_transcr"/>
</dbReference>
<dbReference type="PANTHER" id="PTHR12121:SF45">
    <property type="entry name" value="NOCTURNIN"/>
    <property type="match status" value="1"/>
</dbReference>
<evidence type="ECO:0000256" key="2">
    <source>
        <dbReference type="ARBA" id="ARBA00022801"/>
    </source>
</evidence>
<evidence type="ECO:0000256" key="1">
    <source>
        <dbReference type="ARBA" id="ARBA00010774"/>
    </source>
</evidence>
<evidence type="ECO:0000313" key="7">
    <source>
        <dbReference type="Proteomes" id="UP000440578"/>
    </source>
</evidence>
<dbReference type="EMBL" id="VIIS01000791">
    <property type="protein sequence ID" value="KAF0304992.1"/>
    <property type="molecule type" value="Genomic_DNA"/>
</dbReference>
<organism evidence="6 7">
    <name type="scientific">Amphibalanus amphitrite</name>
    <name type="common">Striped barnacle</name>
    <name type="synonym">Balanus amphitrite</name>
    <dbReference type="NCBI Taxonomy" id="1232801"/>
    <lineage>
        <taxon>Eukaryota</taxon>
        <taxon>Metazoa</taxon>
        <taxon>Ecdysozoa</taxon>
        <taxon>Arthropoda</taxon>
        <taxon>Crustacea</taxon>
        <taxon>Multicrustacea</taxon>
        <taxon>Cirripedia</taxon>
        <taxon>Thoracica</taxon>
        <taxon>Thoracicalcarea</taxon>
        <taxon>Balanomorpha</taxon>
        <taxon>Balanoidea</taxon>
        <taxon>Balanidae</taxon>
        <taxon>Amphibalaninae</taxon>
        <taxon>Amphibalanus</taxon>
    </lineage>
</organism>
<dbReference type="Pfam" id="PF03372">
    <property type="entry name" value="Exo_endo_phos"/>
    <property type="match status" value="1"/>
</dbReference>
<evidence type="ECO:0000259" key="5">
    <source>
        <dbReference type="Pfam" id="PF03372"/>
    </source>
</evidence>
<name>A0A6A4WQT2_AMPAM</name>
<evidence type="ECO:0000256" key="4">
    <source>
        <dbReference type="SAM" id="MobiDB-lite"/>
    </source>
</evidence>
<accession>A0A6A4WQT2</accession>
<proteinExistence type="inferred from homology"/>
<dbReference type="InterPro" id="IPR005135">
    <property type="entry name" value="Endo/exonuclease/phosphatase"/>
</dbReference>
<feature type="region of interest" description="Disordered" evidence="4">
    <location>
        <begin position="20"/>
        <end position="48"/>
    </location>
</feature>
<dbReference type="Gene3D" id="3.60.10.10">
    <property type="entry name" value="Endonuclease/exonuclease/phosphatase"/>
    <property type="match status" value="1"/>
</dbReference>
<dbReference type="AlphaFoldDB" id="A0A6A4WQT2"/>
<feature type="domain" description="Endonuclease/exonuclease/phosphatase" evidence="5">
    <location>
        <begin position="85"/>
        <end position="306"/>
    </location>
</feature>
<evidence type="ECO:0000313" key="6">
    <source>
        <dbReference type="EMBL" id="KAF0304992.1"/>
    </source>
</evidence>
<dbReference type="GO" id="GO:0006139">
    <property type="term" value="P:nucleobase-containing compound metabolic process"/>
    <property type="evidence" value="ECO:0007669"/>
    <property type="project" value="UniProtKB-ARBA"/>
</dbReference>
<dbReference type="InterPro" id="IPR036691">
    <property type="entry name" value="Endo/exonu/phosph_ase_sf"/>
</dbReference>
<dbReference type="SUPFAM" id="SSF56219">
    <property type="entry name" value="DNase I-like"/>
    <property type="match status" value="1"/>
</dbReference>
<reference evidence="6 7" key="1">
    <citation type="submission" date="2019-07" db="EMBL/GenBank/DDBJ databases">
        <title>Draft genome assembly of a fouling barnacle, Amphibalanus amphitrite (Darwin, 1854): The first reference genome for Thecostraca.</title>
        <authorList>
            <person name="Kim W."/>
        </authorList>
    </citation>
    <scope>NUCLEOTIDE SEQUENCE [LARGE SCALE GENOMIC DNA]</scope>
    <source>
        <strain evidence="6">SNU_AA5</strain>
        <tissue evidence="6">Soma without cirri and trophi</tissue>
    </source>
</reference>
<keyword evidence="2" id="KW-0378">Hydrolase</keyword>
<sequence>MDILTKLKDWITVPRLGSLTAAPKSHDSQDTEDDGVTFPSDHMTPEEMERHCQQQLKSLPPLLTRQLVEYPPPAEQCLTGNIRIMQWNLLSQALGVHNDNFTQCPACDLDWGNRRYRILEEIAHYSPDIIGLQEVDHFKFLQRGLGTMGYEGTFFPKPSSPCLSIKSNNGPDGCALFFRTDRFELLQTVTKVIDVWKVQSNQVAVLCLLRERRSGRELCVTTTHLKARPGALNSAVRLEQGRDLMAFVAPLAAGRPVLLCGDFNAEPTEPVYGAVTGAGRLPLVSAYRQAAGAEPRYTTWKIRATWRGVSHARLRVQFRWDGSR</sequence>
<evidence type="ECO:0000256" key="3">
    <source>
        <dbReference type="ARBA" id="ARBA00023807"/>
    </source>
</evidence>
<keyword evidence="7" id="KW-1185">Reference proteome</keyword>
<comment type="similarity">
    <text evidence="1">Belongs to the CCR4/nocturin family.</text>
</comment>
<comment type="caution">
    <text evidence="6">The sequence shown here is derived from an EMBL/GenBank/DDBJ whole genome shotgun (WGS) entry which is preliminary data.</text>
</comment>
<dbReference type="GO" id="GO:0000175">
    <property type="term" value="F:3'-5'-RNA exonuclease activity"/>
    <property type="evidence" value="ECO:0007669"/>
    <property type="project" value="TreeGrafter"/>
</dbReference>
<protein>
    <recommendedName>
        <fullName evidence="3">Nocturnin</fullName>
    </recommendedName>
</protein>
<dbReference type="PANTHER" id="PTHR12121">
    <property type="entry name" value="CARBON CATABOLITE REPRESSOR PROTEIN 4"/>
    <property type="match status" value="1"/>
</dbReference>
<dbReference type="OrthoDB" id="276515at2759"/>
<dbReference type="Proteomes" id="UP000440578">
    <property type="component" value="Unassembled WGS sequence"/>
</dbReference>